<gene>
    <name evidence="2" type="ORF">MKW94_005420</name>
</gene>
<comment type="caution">
    <text evidence="2">The sequence shown here is derived from an EMBL/GenBank/DDBJ whole genome shotgun (WGS) entry which is preliminary data.</text>
</comment>
<dbReference type="Proteomes" id="UP001177140">
    <property type="component" value="Unassembled WGS sequence"/>
</dbReference>
<accession>A0AA41VCN7</accession>
<sequence length="548" mass="63063">MAEEQQQVDALAFAEQIYERIMVQNDIMPAELTGLIAEVNTRCVRVLVSNFNNEINDQVNIYLFGNVLLSLGILYNRINRYKEAINHLKWAVNLFSHYRNVALGWAVFEIQGIGPDENYIKGKLITAYNLLGENYEAMGCNIEASRNFSESYELSSLTPNPALNVSVQGFGYMKLSFWAFKSFEIDKALQFGLIAYTEFNDYPTPSNENSMLLGKCERIISLIYSTKGDQENAQHWMNEAMITVQQAQGNFSWIDVDYMEIEILLWRGSLAEAEEKIVSLLALDLNVIQRSRTLLWQSLLYHHRQDNVRLNQSIATLMNMIQAQPLTEDMGSVIYDLSKLLYINRRFDEAFYLVENLLVRLEQVFSLELEFHLKGRLNLLKAEILLSQFDIPQETIMDSLRDAEHQLRECFGESNYVIGQLMLVVARAHLKFDNSRMALQYLNEARDIFVMSFSSSSYTFMKLNFPYVDVHRALNRSAKAEELLREMVGTMEMGMTTPHRPFCYDSKWQCAELVRTPQATLLEAARQHLQGLVAAREQLEGLEEGLAP</sequence>
<proteinExistence type="predicted"/>
<keyword evidence="3" id="KW-1185">Reference proteome</keyword>
<dbReference type="SMART" id="SM00028">
    <property type="entry name" value="TPR"/>
    <property type="match status" value="2"/>
</dbReference>
<name>A0AA41VCN7_PAPNU</name>
<evidence type="ECO:0000256" key="1">
    <source>
        <dbReference type="PROSITE-ProRule" id="PRU00339"/>
    </source>
</evidence>
<dbReference type="PROSITE" id="PS50005">
    <property type="entry name" value="TPR"/>
    <property type="match status" value="1"/>
</dbReference>
<protein>
    <submittedName>
        <fullName evidence="2">Uncharacterized protein</fullName>
    </submittedName>
</protein>
<feature type="repeat" description="TPR" evidence="1">
    <location>
        <begin position="65"/>
        <end position="98"/>
    </location>
</feature>
<dbReference type="InterPro" id="IPR011990">
    <property type="entry name" value="TPR-like_helical_dom_sf"/>
</dbReference>
<dbReference type="AlphaFoldDB" id="A0AA41VCN7"/>
<evidence type="ECO:0000313" key="2">
    <source>
        <dbReference type="EMBL" id="MCL7038815.1"/>
    </source>
</evidence>
<dbReference type="InterPro" id="IPR019734">
    <property type="entry name" value="TPR_rpt"/>
</dbReference>
<organism evidence="2 3">
    <name type="scientific">Papaver nudicaule</name>
    <name type="common">Iceland poppy</name>
    <dbReference type="NCBI Taxonomy" id="74823"/>
    <lineage>
        <taxon>Eukaryota</taxon>
        <taxon>Viridiplantae</taxon>
        <taxon>Streptophyta</taxon>
        <taxon>Embryophyta</taxon>
        <taxon>Tracheophyta</taxon>
        <taxon>Spermatophyta</taxon>
        <taxon>Magnoliopsida</taxon>
        <taxon>Ranunculales</taxon>
        <taxon>Papaveraceae</taxon>
        <taxon>Papaveroideae</taxon>
        <taxon>Papaver</taxon>
    </lineage>
</organism>
<dbReference type="EMBL" id="JAJJMA010194331">
    <property type="protein sequence ID" value="MCL7038815.1"/>
    <property type="molecule type" value="Genomic_DNA"/>
</dbReference>
<reference evidence="2" key="1">
    <citation type="submission" date="2022-03" db="EMBL/GenBank/DDBJ databases">
        <title>A functionally conserved STORR gene fusion in Papaver species that diverged 16.8 million years ago.</title>
        <authorList>
            <person name="Catania T."/>
        </authorList>
    </citation>
    <scope>NUCLEOTIDE SEQUENCE</scope>
    <source>
        <strain evidence="2">S-191538</strain>
    </source>
</reference>
<dbReference type="Gene3D" id="1.25.40.10">
    <property type="entry name" value="Tetratricopeptide repeat domain"/>
    <property type="match status" value="1"/>
</dbReference>
<evidence type="ECO:0000313" key="3">
    <source>
        <dbReference type="Proteomes" id="UP001177140"/>
    </source>
</evidence>
<keyword evidence="1" id="KW-0802">TPR repeat</keyword>
<dbReference type="SUPFAM" id="SSF48452">
    <property type="entry name" value="TPR-like"/>
    <property type="match status" value="1"/>
</dbReference>